<dbReference type="OrthoDB" id="3770800at2759"/>
<reference evidence="2 3" key="1">
    <citation type="submission" date="2020-01" db="EMBL/GenBank/DDBJ databases">
        <authorList>
            <consortium name="DOE Joint Genome Institute"/>
            <person name="Haridas S."/>
            <person name="Albert R."/>
            <person name="Binder M."/>
            <person name="Bloem J."/>
            <person name="Labutti K."/>
            <person name="Salamov A."/>
            <person name="Andreopoulos B."/>
            <person name="Baker S.E."/>
            <person name="Barry K."/>
            <person name="Bills G."/>
            <person name="Bluhm B.H."/>
            <person name="Cannon C."/>
            <person name="Castanera R."/>
            <person name="Culley D.E."/>
            <person name="Daum C."/>
            <person name="Ezra D."/>
            <person name="Gonzalez J.B."/>
            <person name="Henrissat B."/>
            <person name="Kuo A."/>
            <person name="Liang C."/>
            <person name="Lipzen A."/>
            <person name="Lutzoni F."/>
            <person name="Magnuson J."/>
            <person name="Mondo S."/>
            <person name="Nolan M."/>
            <person name="Ohm R."/>
            <person name="Pangilinan J."/>
            <person name="Park H.-J.H."/>
            <person name="Ramirez L."/>
            <person name="Alfaro M."/>
            <person name="Sun H."/>
            <person name="Tritt A."/>
            <person name="Yoshinaga Y."/>
            <person name="Zwiers L.-H.L."/>
            <person name="Turgeon B.G."/>
            <person name="Goodwin S.B."/>
            <person name="Spatafora J.W."/>
            <person name="Crous P.W."/>
            <person name="Grigoriev I.V."/>
        </authorList>
    </citation>
    <scope>NUCLEOTIDE SEQUENCE [LARGE SCALE GENOMIC DNA]</scope>
    <source>
        <strain evidence="2 3">CBS 611.86</strain>
    </source>
</reference>
<evidence type="ECO:0000313" key="2">
    <source>
        <dbReference type="EMBL" id="KAF2872248.1"/>
    </source>
</evidence>
<evidence type="ECO:0008006" key="4">
    <source>
        <dbReference type="Google" id="ProtNLM"/>
    </source>
</evidence>
<evidence type="ECO:0000256" key="1">
    <source>
        <dbReference type="SAM" id="SignalP"/>
    </source>
</evidence>
<keyword evidence="1" id="KW-0732">Signal</keyword>
<feature type="chain" id="PRO_5028823803" description="Necrosis-inducing factor-domain-containing protein" evidence="1">
    <location>
        <begin position="19"/>
        <end position="127"/>
    </location>
</feature>
<proteinExistence type="predicted"/>
<protein>
    <recommendedName>
        <fullName evidence="4">Necrosis-inducing factor-domain-containing protein</fullName>
    </recommendedName>
</protein>
<gene>
    <name evidence="2" type="ORF">BDV95DRAFT_667306</name>
</gene>
<comment type="caution">
    <text evidence="2">The sequence shown here is derived from an EMBL/GenBank/DDBJ whole genome shotgun (WGS) entry which is preliminary data.</text>
</comment>
<dbReference type="AlphaFoldDB" id="A0A7C8I702"/>
<dbReference type="EMBL" id="JAADJZ010000009">
    <property type="protein sequence ID" value="KAF2872248.1"/>
    <property type="molecule type" value="Genomic_DNA"/>
</dbReference>
<evidence type="ECO:0000313" key="3">
    <source>
        <dbReference type="Proteomes" id="UP000481861"/>
    </source>
</evidence>
<accession>A0A7C8I702</accession>
<feature type="signal peptide" evidence="1">
    <location>
        <begin position="1"/>
        <end position="18"/>
    </location>
</feature>
<dbReference type="Proteomes" id="UP000481861">
    <property type="component" value="Unassembled WGS sequence"/>
</dbReference>
<organism evidence="2 3">
    <name type="scientific">Massariosphaeria phaeospora</name>
    <dbReference type="NCBI Taxonomy" id="100035"/>
    <lineage>
        <taxon>Eukaryota</taxon>
        <taxon>Fungi</taxon>
        <taxon>Dikarya</taxon>
        <taxon>Ascomycota</taxon>
        <taxon>Pezizomycotina</taxon>
        <taxon>Dothideomycetes</taxon>
        <taxon>Pleosporomycetidae</taxon>
        <taxon>Pleosporales</taxon>
        <taxon>Pleosporales incertae sedis</taxon>
        <taxon>Massariosphaeria</taxon>
    </lineage>
</organism>
<keyword evidence="3" id="KW-1185">Reference proteome</keyword>
<name>A0A7C8I702_9PLEO</name>
<sequence length="127" mass="13677">MQPSTLLAILATTATASAKCFNQVKEGTAFWGSHDIAMNFVDEICNSGNMAGYFEAGQAKQACSAVSLDGRINWLVKWTDPESIGGLTLNDDDCKLRLKQEISMCLAGGSTTHNGWEFMSDPNFGTC</sequence>